<dbReference type="RefSeq" id="WP_094076703.1">
    <property type="nucleotide sequence ID" value="NZ_NBYO01000001.1"/>
</dbReference>
<keyword evidence="2" id="KW-1185">Reference proteome</keyword>
<accession>A0A231V3I6</accession>
<dbReference type="Proteomes" id="UP000215405">
    <property type="component" value="Unassembled WGS sequence"/>
</dbReference>
<name>A0A231V3I6_9HYPH</name>
<evidence type="ECO:0000313" key="1">
    <source>
        <dbReference type="EMBL" id="OXT02752.1"/>
    </source>
</evidence>
<protein>
    <submittedName>
        <fullName evidence="1">Uncharacterized protein</fullName>
    </submittedName>
</protein>
<comment type="caution">
    <text evidence="1">The sequence shown here is derived from an EMBL/GenBank/DDBJ whole genome shotgun (WGS) entry which is preliminary data.</text>
</comment>
<evidence type="ECO:0000313" key="2">
    <source>
        <dbReference type="Proteomes" id="UP000215405"/>
    </source>
</evidence>
<dbReference type="AlphaFoldDB" id="A0A231V3I6"/>
<reference evidence="2" key="1">
    <citation type="journal article" date="2017" name="Int. J. Syst. Evol. Microbiol.">
        <title>Notoacmeibacter marinus gen. nov., sp. nov., isolated from the gut of a limpet and proposal of Notoacmeibacteraceae fam. nov. in the order Rhizobiales of the class Alphaproteobacteria.</title>
        <authorList>
            <person name="Huang Z."/>
            <person name="Guo F."/>
            <person name="Lai Q."/>
        </authorList>
    </citation>
    <scope>NUCLEOTIDE SEQUENCE [LARGE SCALE GENOMIC DNA]</scope>
    <source>
        <strain evidence="2">XMTR2A4</strain>
    </source>
</reference>
<proteinExistence type="predicted"/>
<gene>
    <name evidence="1" type="ORF">B7H23_07730</name>
</gene>
<sequence>MTTQTQSNSKANSPLSIRLSDTERTALLKAANGTALSVYARKKLFGDATTLRQNRTRDPIASETHLAQVLARLGRSGLGASLQSLAEDARDGALLLDDETVASIHRACADIAEIRSLLLQALGLKEGGTE</sequence>
<organism evidence="1 2">
    <name type="scientific">Notoacmeibacter marinus</name>
    <dbReference type="NCBI Taxonomy" id="1876515"/>
    <lineage>
        <taxon>Bacteria</taxon>
        <taxon>Pseudomonadati</taxon>
        <taxon>Pseudomonadota</taxon>
        <taxon>Alphaproteobacteria</taxon>
        <taxon>Hyphomicrobiales</taxon>
        <taxon>Notoacmeibacteraceae</taxon>
        <taxon>Notoacmeibacter</taxon>
    </lineage>
</organism>
<dbReference type="EMBL" id="NBYO01000001">
    <property type="protein sequence ID" value="OXT02752.1"/>
    <property type="molecule type" value="Genomic_DNA"/>
</dbReference>